<dbReference type="Pfam" id="PF20104">
    <property type="entry name" value="DUF6494"/>
    <property type="match status" value="1"/>
</dbReference>
<evidence type="ECO:0000256" key="1">
    <source>
        <dbReference type="SAM" id="MobiDB-lite"/>
    </source>
</evidence>
<dbReference type="EMBL" id="WISZ01000155">
    <property type="protein sequence ID" value="MQX10654.1"/>
    <property type="molecule type" value="Genomic_DNA"/>
</dbReference>
<name>A0A844ABW7_RHIFR</name>
<feature type="compositionally biased region" description="Basic and acidic residues" evidence="1">
    <location>
        <begin position="25"/>
        <end position="34"/>
    </location>
</feature>
<dbReference type="SUPFAM" id="SSF64518">
    <property type="entry name" value="Phase 1 flagellin"/>
    <property type="match status" value="1"/>
</dbReference>
<reference evidence="2 3" key="1">
    <citation type="journal article" date="2013" name="Genome Biol.">
        <title>Comparative genomics of the core and accessory genomes of 48 Sinorhizobium strains comprising five genospecies.</title>
        <authorList>
            <person name="Sugawara M."/>
            <person name="Epstein B."/>
            <person name="Badgley B.D."/>
            <person name="Unno T."/>
            <person name="Xu L."/>
            <person name="Reese J."/>
            <person name="Gyaneshwar P."/>
            <person name="Denny R."/>
            <person name="Mudge J."/>
            <person name="Bharti A.K."/>
            <person name="Farmer A.D."/>
            <person name="May G.D."/>
            <person name="Woodward J.E."/>
            <person name="Medigue C."/>
            <person name="Vallenet D."/>
            <person name="Lajus A."/>
            <person name="Rouy Z."/>
            <person name="Martinez-Vaz B."/>
            <person name="Tiffin P."/>
            <person name="Young N.D."/>
            <person name="Sadowsky M.J."/>
        </authorList>
    </citation>
    <scope>NUCLEOTIDE SEQUENCE [LARGE SCALE GENOMIC DNA]</scope>
    <source>
        <strain evidence="2 3">USDA205</strain>
    </source>
</reference>
<dbReference type="InterPro" id="IPR045471">
    <property type="entry name" value="DUF6494"/>
</dbReference>
<sequence>MSEDASNMSIREFLKEVGITSQRKIEETERERQIGGKTQGPDMRSEFASTLATTVERGIGRLVDANMNDETTRLKALQTQERVALQTLQIAIPNLRT</sequence>
<accession>A0A844ABW7</accession>
<evidence type="ECO:0000313" key="3">
    <source>
        <dbReference type="Proteomes" id="UP000466694"/>
    </source>
</evidence>
<organism evidence="2 3">
    <name type="scientific">Rhizobium fredii</name>
    <name type="common">Sinorhizobium fredii</name>
    <dbReference type="NCBI Taxonomy" id="380"/>
    <lineage>
        <taxon>Bacteria</taxon>
        <taxon>Pseudomonadati</taxon>
        <taxon>Pseudomonadota</taxon>
        <taxon>Alphaproteobacteria</taxon>
        <taxon>Hyphomicrobiales</taxon>
        <taxon>Rhizobiaceae</taxon>
        <taxon>Sinorhizobium/Ensifer group</taxon>
        <taxon>Sinorhizobium</taxon>
    </lineage>
</organism>
<dbReference type="AlphaFoldDB" id="A0A844ABW7"/>
<feature type="region of interest" description="Disordered" evidence="1">
    <location>
        <begin position="25"/>
        <end position="44"/>
    </location>
</feature>
<protein>
    <submittedName>
        <fullName evidence="2">Uncharacterized protein</fullName>
    </submittedName>
</protein>
<dbReference type="Gene3D" id="1.20.1330.10">
    <property type="entry name" value="f41 fragment of flagellin, N-terminal domain"/>
    <property type="match status" value="1"/>
</dbReference>
<evidence type="ECO:0000313" key="2">
    <source>
        <dbReference type="EMBL" id="MQX10654.1"/>
    </source>
</evidence>
<proteinExistence type="predicted"/>
<dbReference type="RefSeq" id="WP_037437461.1">
    <property type="nucleotide sequence ID" value="NZ_BJNI01000007.1"/>
</dbReference>
<gene>
    <name evidence="2" type="ORF">GHK48_20870</name>
</gene>
<comment type="caution">
    <text evidence="2">The sequence shown here is derived from an EMBL/GenBank/DDBJ whole genome shotgun (WGS) entry which is preliminary data.</text>
</comment>
<dbReference type="Proteomes" id="UP000466694">
    <property type="component" value="Unassembled WGS sequence"/>
</dbReference>